<dbReference type="InterPro" id="IPR052963">
    <property type="entry name" value="Pantetheine_PDE"/>
</dbReference>
<evidence type="ECO:0000313" key="3">
    <source>
        <dbReference type="Proteomes" id="UP000334990"/>
    </source>
</evidence>
<comment type="caution">
    <text evidence="2">The sequence shown here is derived from an EMBL/GenBank/DDBJ whole genome shotgun (WGS) entry which is preliminary data.</text>
</comment>
<evidence type="ECO:0000313" key="2">
    <source>
        <dbReference type="EMBL" id="GES02641.1"/>
    </source>
</evidence>
<dbReference type="GO" id="GO:0016787">
    <property type="term" value="F:hydrolase activity"/>
    <property type="evidence" value="ECO:0007669"/>
    <property type="project" value="InterPro"/>
</dbReference>
<evidence type="ECO:0000259" key="1">
    <source>
        <dbReference type="Pfam" id="PF00149"/>
    </source>
</evidence>
<dbReference type="EMBL" id="BLAD01000060">
    <property type="protein sequence ID" value="GES02641.1"/>
    <property type="molecule type" value="Genomic_DNA"/>
</dbReference>
<gene>
    <name evidence="2" type="ORF">Acor_47070</name>
</gene>
<reference evidence="2 3" key="1">
    <citation type="submission" date="2019-10" db="EMBL/GenBank/DDBJ databases">
        <title>Whole genome shotgun sequence of Acrocarpospora corrugata NBRC 13972.</title>
        <authorList>
            <person name="Ichikawa N."/>
            <person name="Kimura A."/>
            <person name="Kitahashi Y."/>
            <person name="Komaki H."/>
            <person name="Oguchi A."/>
        </authorList>
    </citation>
    <scope>NUCLEOTIDE SEQUENCE [LARGE SCALE GENOMIC DNA]</scope>
    <source>
        <strain evidence="2 3">NBRC 13972</strain>
    </source>
</reference>
<feature type="domain" description="Calcineurin-like phosphoesterase" evidence="1">
    <location>
        <begin position="5"/>
        <end position="237"/>
    </location>
</feature>
<dbReference type="PANTHER" id="PTHR36492">
    <property type="match status" value="1"/>
</dbReference>
<dbReference type="InterPro" id="IPR004843">
    <property type="entry name" value="Calcineurin-like_PHP"/>
</dbReference>
<keyword evidence="3" id="KW-1185">Reference proteome</keyword>
<dbReference type="Proteomes" id="UP000334990">
    <property type="component" value="Unassembled WGS sequence"/>
</dbReference>
<accession>A0A5M3W643</accession>
<name>A0A5M3W643_9ACTN</name>
<proteinExistence type="predicted"/>
<sequence>MSFLLALSDLHIGYPENREIVDRIRPRTPSDWLLVPGDISEKVADIEWALGLLASRFEKVVWAPGNHDLWTHPADPDPLRGVERYERLVKSCRELGVVTPEDQYPTWTGPEGPVVVAPMLLLYDYTFRMPGVDTKEEALRRAHAAGVVCTDEVVLHPDPYPTIDAWCAARLEETERRLAELPPGTATVLVNHYPLVRDPTFVLRYPEFAIWCGTAGTADWHVRFNARAVVYGHLHIPRTTWYDGVRFEEVSLGYPREWSPRAAPPGVLRQILPSPAA</sequence>
<protein>
    <submittedName>
        <fullName evidence="2">Metallophosphoesterase</fullName>
    </submittedName>
</protein>
<dbReference type="Pfam" id="PF00149">
    <property type="entry name" value="Metallophos"/>
    <property type="match status" value="1"/>
</dbReference>
<dbReference type="SUPFAM" id="SSF56300">
    <property type="entry name" value="Metallo-dependent phosphatases"/>
    <property type="match status" value="1"/>
</dbReference>
<dbReference type="AlphaFoldDB" id="A0A5M3W643"/>
<dbReference type="PANTHER" id="PTHR36492:SF2">
    <property type="entry name" value="[ACYL-CARRIER-PROTEIN] PHOSPHODIESTERASE PPTH"/>
    <property type="match status" value="1"/>
</dbReference>
<dbReference type="RefSeq" id="WP_155338850.1">
    <property type="nucleotide sequence ID" value="NZ_BAAABN010000019.1"/>
</dbReference>
<organism evidence="2 3">
    <name type="scientific">Acrocarpospora corrugata</name>
    <dbReference type="NCBI Taxonomy" id="35763"/>
    <lineage>
        <taxon>Bacteria</taxon>
        <taxon>Bacillati</taxon>
        <taxon>Actinomycetota</taxon>
        <taxon>Actinomycetes</taxon>
        <taxon>Streptosporangiales</taxon>
        <taxon>Streptosporangiaceae</taxon>
        <taxon>Acrocarpospora</taxon>
    </lineage>
</organism>
<dbReference type="OrthoDB" id="9013891at2"/>
<dbReference type="InterPro" id="IPR029052">
    <property type="entry name" value="Metallo-depent_PP-like"/>
</dbReference>
<dbReference type="Gene3D" id="3.60.21.10">
    <property type="match status" value="1"/>
</dbReference>